<keyword evidence="5 9" id="KW-0547">Nucleotide-binding</keyword>
<accession>A0ABS4E4X9</accession>
<name>A0ABS4E4X9_9HYPH</name>
<organism evidence="10 11">
    <name type="scientific">Rhizobium halophytocola</name>
    <dbReference type="NCBI Taxonomy" id="735519"/>
    <lineage>
        <taxon>Bacteria</taxon>
        <taxon>Pseudomonadati</taxon>
        <taxon>Pseudomonadota</taxon>
        <taxon>Alphaproteobacteria</taxon>
        <taxon>Hyphomicrobiales</taxon>
        <taxon>Rhizobiaceae</taxon>
        <taxon>Rhizobium/Agrobacterium group</taxon>
        <taxon>Rhizobium</taxon>
    </lineage>
</organism>
<reference evidence="10 11" key="1">
    <citation type="submission" date="2021-03" db="EMBL/GenBank/DDBJ databases">
        <title>Genomic Encyclopedia of Type Strains, Phase IV (KMG-IV): sequencing the most valuable type-strain genomes for metagenomic binning, comparative biology and taxonomic classification.</title>
        <authorList>
            <person name="Goeker M."/>
        </authorList>
    </citation>
    <scope>NUCLEOTIDE SEQUENCE [LARGE SCALE GENOMIC DNA]</scope>
    <source>
        <strain evidence="10 11">DSM 21600</strain>
    </source>
</reference>
<dbReference type="GO" id="GO:0046316">
    <property type="term" value="F:gluconokinase activity"/>
    <property type="evidence" value="ECO:0007669"/>
    <property type="project" value="UniProtKB-EC"/>
</dbReference>
<dbReference type="NCBIfam" id="TIGR01313">
    <property type="entry name" value="therm_gnt_kin"/>
    <property type="match status" value="1"/>
</dbReference>
<dbReference type="InterPro" id="IPR006001">
    <property type="entry name" value="Therm_gnt_kin"/>
</dbReference>
<evidence type="ECO:0000256" key="9">
    <source>
        <dbReference type="RuleBase" id="RU363066"/>
    </source>
</evidence>
<comment type="pathway">
    <text evidence="1">Carbohydrate acid metabolism.</text>
</comment>
<dbReference type="CDD" id="cd02021">
    <property type="entry name" value="GntK"/>
    <property type="match status" value="1"/>
</dbReference>
<evidence type="ECO:0000313" key="11">
    <source>
        <dbReference type="Proteomes" id="UP000759443"/>
    </source>
</evidence>
<evidence type="ECO:0000256" key="8">
    <source>
        <dbReference type="ARBA" id="ARBA00048090"/>
    </source>
</evidence>
<comment type="catalytic activity">
    <reaction evidence="8 9">
        <text>D-gluconate + ATP = 6-phospho-D-gluconate + ADP + H(+)</text>
        <dbReference type="Rhea" id="RHEA:19433"/>
        <dbReference type="ChEBI" id="CHEBI:15378"/>
        <dbReference type="ChEBI" id="CHEBI:18391"/>
        <dbReference type="ChEBI" id="CHEBI:30616"/>
        <dbReference type="ChEBI" id="CHEBI:58759"/>
        <dbReference type="ChEBI" id="CHEBI:456216"/>
        <dbReference type="EC" id="2.7.1.12"/>
    </reaction>
</comment>
<keyword evidence="11" id="KW-1185">Reference proteome</keyword>
<comment type="caution">
    <text evidence="10">The sequence shown here is derived from an EMBL/GenBank/DDBJ whole genome shotgun (WGS) entry which is preliminary data.</text>
</comment>
<keyword evidence="7 9" id="KW-0067">ATP-binding</keyword>
<evidence type="ECO:0000256" key="7">
    <source>
        <dbReference type="ARBA" id="ARBA00022840"/>
    </source>
</evidence>
<dbReference type="EC" id="2.7.1.12" evidence="3 9"/>
<dbReference type="InterPro" id="IPR027417">
    <property type="entry name" value="P-loop_NTPase"/>
</dbReference>
<evidence type="ECO:0000256" key="2">
    <source>
        <dbReference type="ARBA" id="ARBA00008420"/>
    </source>
</evidence>
<dbReference type="PANTHER" id="PTHR43442:SF3">
    <property type="entry name" value="GLUCONOKINASE-RELATED"/>
    <property type="match status" value="1"/>
</dbReference>
<dbReference type="EMBL" id="JAGGJU010000014">
    <property type="protein sequence ID" value="MBP1852977.1"/>
    <property type="molecule type" value="Genomic_DNA"/>
</dbReference>
<gene>
    <name evidence="10" type="ORF">J2Z17_004436</name>
</gene>
<dbReference type="Pfam" id="PF13671">
    <property type="entry name" value="AAA_33"/>
    <property type="match status" value="1"/>
</dbReference>
<evidence type="ECO:0000256" key="3">
    <source>
        <dbReference type="ARBA" id="ARBA00012054"/>
    </source>
</evidence>
<keyword evidence="6 9" id="KW-0418">Kinase</keyword>
<keyword evidence="4 9" id="KW-0808">Transferase</keyword>
<proteinExistence type="inferred from homology"/>
<dbReference type="SUPFAM" id="SSF52540">
    <property type="entry name" value="P-loop containing nucleoside triphosphate hydrolases"/>
    <property type="match status" value="1"/>
</dbReference>
<dbReference type="Proteomes" id="UP000759443">
    <property type="component" value="Unassembled WGS sequence"/>
</dbReference>
<evidence type="ECO:0000313" key="10">
    <source>
        <dbReference type="EMBL" id="MBP1852977.1"/>
    </source>
</evidence>
<evidence type="ECO:0000256" key="1">
    <source>
        <dbReference type="ARBA" id="ARBA00004761"/>
    </source>
</evidence>
<protein>
    <recommendedName>
        <fullName evidence="3 9">Gluconokinase</fullName>
        <ecNumber evidence="3 9">2.7.1.12</ecNumber>
    </recommendedName>
</protein>
<sequence>MPNTDADKQMPDAAQTPIAVIVMGVSGCGKTSVGDMLAKRLGAVFIEGDSLHPQANIDKMAVGIPLNDDDRWPWLDVIGMRMAEQLQQGRSVVASCSALRHVYRERLRTGAGARLRFVFLNGSHALLSQRMGERQGHFMPTALLESQLATLEPPTGEAGVVTVSIDQEVSAIVAEAEAGLRADQI</sequence>
<dbReference type="PANTHER" id="PTHR43442">
    <property type="entry name" value="GLUCONOKINASE-RELATED"/>
    <property type="match status" value="1"/>
</dbReference>
<comment type="similarity">
    <text evidence="2 9">Belongs to the gluconokinase GntK/GntV family.</text>
</comment>
<evidence type="ECO:0000256" key="4">
    <source>
        <dbReference type="ARBA" id="ARBA00022679"/>
    </source>
</evidence>
<evidence type="ECO:0000256" key="6">
    <source>
        <dbReference type="ARBA" id="ARBA00022777"/>
    </source>
</evidence>
<dbReference type="Gene3D" id="3.40.50.300">
    <property type="entry name" value="P-loop containing nucleotide triphosphate hydrolases"/>
    <property type="match status" value="1"/>
</dbReference>
<evidence type="ECO:0000256" key="5">
    <source>
        <dbReference type="ARBA" id="ARBA00022741"/>
    </source>
</evidence>